<evidence type="ECO:0000259" key="5">
    <source>
        <dbReference type="SMART" id="SM00013"/>
    </source>
</evidence>
<proteinExistence type="predicted"/>
<organism evidence="6">
    <name type="scientific">Mordacia mordax</name>
    <name type="common">Southern hemisphere lamprey</name>
    <dbReference type="NCBI Taxonomy" id="7755"/>
    <lineage>
        <taxon>Eukaryota</taxon>
        <taxon>Metazoa</taxon>
        <taxon>Chordata</taxon>
        <taxon>Craniata</taxon>
        <taxon>Vertebrata</taxon>
        <taxon>Cyclostomata</taxon>
        <taxon>Hyperoartia</taxon>
        <taxon>Petromyzontiformes</taxon>
        <taxon>Petromyzontidae</taxon>
        <taxon>Mordacia</taxon>
    </lineage>
</organism>
<dbReference type="Gene3D" id="3.80.10.10">
    <property type="entry name" value="Ribonuclease Inhibitor"/>
    <property type="match status" value="1"/>
</dbReference>
<evidence type="ECO:0000256" key="2">
    <source>
        <dbReference type="ARBA" id="ARBA00022729"/>
    </source>
</evidence>
<feature type="chain" id="PRO_5035461828" evidence="4">
    <location>
        <begin position="22"/>
        <end position="186"/>
    </location>
</feature>
<dbReference type="SMART" id="SM00013">
    <property type="entry name" value="LRRNT"/>
    <property type="match status" value="1"/>
</dbReference>
<keyword evidence="1" id="KW-0433">Leucine-rich repeat</keyword>
<name>A0A8K1T079_MORMR</name>
<dbReference type="InterPro" id="IPR000372">
    <property type="entry name" value="LRRNT"/>
</dbReference>
<evidence type="ECO:0000313" key="6">
    <source>
        <dbReference type="EMBL" id="UFT26898.1"/>
    </source>
</evidence>
<dbReference type="AlphaFoldDB" id="A0A8K1T079"/>
<gene>
    <name evidence="6" type="primary">vlrC</name>
</gene>
<feature type="transmembrane region" description="Helical" evidence="3">
    <location>
        <begin position="159"/>
        <end position="180"/>
    </location>
</feature>
<feature type="signal peptide" evidence="4">
    <location>
        <begin position="1"/>
        <end position="21"/>
    </location>
</feature>
<evidence type="ECO:0000256" key="1">
    <source>
        <dbReference type="ARBA" id="ARBA00022614"/>
    </source>
</evidence>
<dbReference type="EMBL" id="OK032593">
    <property type="protein sequence ID" value="UFT26898.1"/>
    <property type="molecule type" value="Genomic_DNA"/>
</dbReference>
<accession>A0A8K1T079</accession>
<protein>
    <submittedName>
        <fullName evidence="6">Variable lymphocyte receptor C</fullName>
    </submittedName>
</protein>
<evidence type="ECO:0000256" key="3">
    <source>
        <dbReference type="SAM" id="Phobius"/>
    </source>
</evidence>
<keyword evidence="3" id="KW-0812">Transmembrane</keyword>
<evidence type="ECO:0000256" key="4">
    <source>
        <dbReference type="SAM" id="SignalP"/>
    </source>
</evidence>
<dbReference type="InterPro" id="IPR032675">
    <property type="entry name" value="LRR_dom_sf"/>
</dbReference>
<sequence>MGLLVSLLVLIVSCWSCSVLASQTCGVTMKMCICSPKTNDSLETVDCSSQKLSDVPTGIPANTKNPWDCTCASIIYLAEWLKNNAGLDSGSACNTQTTAVKDVNIELIRHTPCNHSHPTTERAATINPTTTSMITGTTTVVDNVIGEHVMNTDVCKIPLVSHICLFFCNIISACSLCFIIKPLRRY</sequence>
<feature type="domain" description="LRRNT" evidence="5">
    <location>
        <begin position="30"/>
        <end position="65"/>
    </location>
</feature>
<reference evidence="6" key="1">
    <citation type="submission" date="2021-09" db="EMBL/GenBank/DDBJ databases">
        <title>Evolution of variable lymphocyte receptor B antibody loci in jawless vertebrates.</title>
        <authorList>
            <person name="Das S."/>
            <person name="Rast J.P."/>
            <person name="Li J."/>
            <person name="Sutoh Y."/>
            <person name="Kadota M."/>
            <person name="Donald J.A."/>
            <person name="Kuraku S."/>
            <person name="Hirano M."/>
            <person name="Cooper M.D."/>
        </authorList>
    </citation>
    <scope>NUCLEOTIDE SEQUENCE</scope>
</reference>
<keyword evidence="6" id="KW-0675">Receptor</keyword>
<keyword evidence="3" id="KW-0472">Membrane</keyword>
<keyword evidence="3" id="KW-1133">Transmembrane helix</keyword>
<keyword evidence="2 4" id="KW-0732">Signal</keyword>